<proteinExistence type="predicted"/>
<dbReference type="Proteomes" id="UP001177021">
    <property type="component" value="Unassembled WGS sequence"/>
</dbReference>
<organism evidence="1 2">
    <name type="scientific">Trifolium pratense</name>
    <name type="common">Red clover</name>
    <dbReference type="NCBI Taxonomy" id="57577"/>
    <lineage>
        <taxon>Eukaryota</taxon>
        <taxon>Viridiplantae</taxon>
        <taxon>Streptophyta</taxon>
        <taxon>Embryophyta</taxon>
        <taxon>Tracheophyta</taxon>
        <taxon>Spermatophyta</taxon>
        <taxon>Magnoliopsida</taxon>
        <taxon>eudicotyledons</taxon>
        <taxon>Gunneridae</taxon>
        <taxon>Pentapetalae</taxon>
        <taxon>rosids</taxon>
        <taxon>fabids</taxon>
        <taxon>Fabales</taxon>
        <taxon>Fabaceae</taxon>
        <taxon>Papilionoideae</taxon>
        <taxon>50 kb inversion clade</taxon>
        <taxon>NPAAA clade</taxon>
        <taxon>Hologalegina</taxon>
        <taxon>IRL clade</taxon>
        <taxon>Trifolieae</taxon>
        <taxon>Trifolium</taxon>
    </lineage>
</organism>
<evidence type="ECO:0000313" key="1">
    <source>
        <dbReference type="EMBL" id="CAJ2669271.1"/>
    </source>
</evidence>
<gene>
    <name evidence="1" type="ORF">MILVUS5_LOCUS33511</name>
</gene>
<sequence>MMNLSEGVNGSGCNTSVCESEIPLKQLVLDLDFEENDIANQLQYLESRGKKRKSGVDFWLKGLQDIKSTVRFMNNLNDTHRVSELIKKMKRHKEEKPLTLSTEYVGWRLDANIKKVLKLLDDDKVFVIGIYGMGGVGKTLLATLVENEVKRKTTFKDVFWVTVSDITNISKLQHDIAKRIGVKLDEDDERIRAYHLSSALEKKEKSVLILDDVWRYIDLEKVGIIPKVNGIKVIVTSRLEHLCHQMDCWSYAIIQMFPFSFLPVFQDDDEVDQDLELFKLKLGHDGTPKTLPHEIEKIARCIVERFHGLPLAISVMARTMKGIDDIHQWKHALNQLKKFEMGPEVEEEVFKVLKRSYVNLMDKDLQNCFLSCALLSIDRFDEDGGMIDKQELIMKLVDNGQINKNICLEEIFDEGNTILNKLVSHSLIRSGYFWVYTHPLVRSMACYTMKESQRNVIVELNEKFTKIPLSFGCATDLEFVHIRNCVIEEISEDLSPNCRKLSTLIINKVSINHVPESFFKYMNSLSILDLSFNESLVSLPNSITNLRSLVSLIVKECDSLKHVPPLGELQALSRLVISETSIEEAPQGLEKLNNLKWLDLSRNERLDLELGSFSSYLTKLQYLDLRKTRAVIKVEDVQRMKILECFGGAIDCNQFMQNNLDMSFGLTKTYHLILGNVCGKSKCRSFINLTPGSENRCIEFQDCDLFCRILPKDHTLLRICSLCKNNRNPWDSIQQINQSINQSMFNQNFYSFK</sequence>
<dbReference type="EMBL" id="CASHSV030000615">
    <property type="protein sequence ID" value="CAJ2669271.1"/>
    <property type="molecule type" value="Genomic_DNA"/>
</dbReference>
<accession>A0ACB0LLH7</accession>
<comment type="caution">
    <text evidence="1">The sequence shown here is derived from an EMBL/GenBank/DDBJ whole genome shotgun (WGS) entry which is preliminary data.</text>
</comment>
<keyword evidence="2" id="KW-1185">Reference proteome</keyword>
<evidence type="ECO:0000313" key="2">
    <source>
        <dbReference type="Proteomes" id="UP001177021"/>
    </source>
</evidence>
<reference evidence="1" key="1">
    <citation type="submission" date="2023-10" db="EMBL/GenBank/DDBJ databases">
        <authorList>
            <person name="Rodriguez Cubillos JULIANA M."/>
            <person name="De Vega J."/>
        </authorList>
    </citation>
    <scope>NUCLEOTIDE SEQUENCE</scope>
</reference>
<name>A0ACB0LLH7_TRIPR</name>
<protein>
    <submittedName>
        <fullName evidence="1">Uncharacterized protein</fullName>
    </submittedName>
</protein>